<dbReference type="AlphaFoldDB" id="A0A7V7RNX9"/>
<proteinExistence type="predicted"/>
<protein>
    <submittedName>
        <fullName evidence="1">Uncharacterized protein</fullName>
    </submittedName>
</protein>
<evidence type="ECO:0000313" key="1">
    <source>
        <dbReference type="EMBL" id="KAB2334275.1"/>
    </source>
</evidence>
<dbReference type="Proteomes" id="UP000441354">
    <property type="component" value="Unassembled WGS sequence"/>
</dbReference>
<keyword evidence="2" id="KW-1185">Reference proteome</keyword>
<comment type="caution">
    <text evidence="1">The sequence shown here is derived from an EMBL/GenBank/DDBJ whole genome shotgun (WGS) entry which is preliminary data.</text>
</comment>
<evidence type="ECO:0000313" key="2">
    <source>
        <dbReference type="Proteomes" id="UP000441354"/>
    </source>
</evidence>
<gene>
    <name evidence="1" type="ORF">F7732_09400</name>
</gene>
<dbReference type="RefSeq" id="WP_151573589.1">
    <property type="nucleotide sequence ID" value="NZ_WBOT01000002.1"/>
</dbReference>
<reference evidence="1 2" key="1">
    <citation type="journal article" date="2014" name="Arch. Microbiol.">
        <title>Bacillus mesophilum sp. nov., strain IITR-54T, a novel 4-chlorobiphenyl dechlorinating bacterium.</title>
        <authorList>
            <person name="Manickam N."/>
            <person name="Singh N.K."/>
            <person name="Bajaj A."/>
            <person name="Kumar R.M."/>
            <person name="Kaur G."/>
            <person name="Kaur N."/>
            <person name="Bala M."/>
            <person name="Kumar A."/>
            <person name="Mayilraj S."/>
        </authorList>
    </citation>
    <scope>NUCLEOTIDE SEQUENCE [LARGE SCALE GENOMIC DNA]</scope>
    <source>
        <strain evidence="1 2">IITR-54</strain>
    </source>
</reference>
<name>A0A7V7RNX9_9BACI</name>
<accession>A0A7V7RNX9</accession>
<dbReference type="OrthoDB" id="2720224at2"/>
<dbReference type="EMBL" id="WBOT01000002">
    <property type="protein sequence ID" value="KAB2334275.1"/>
    <property type="molecule type" value="Genomic_DNA"/>
</dbReference>
<organism evidence="1 2">
    <name type="scientific">Bacillus mesophilum</name>
    <dbReference type="NCBI Taxonomy" id="1071718"/>
    <lineage>
        <taxon>Bacteria</taxon>
        <taxon>Bacillati</taxon>
        <taxon>Bacillota</taxon>
        <taxon>Bacilli</taxon>
        <taxon>Bacillales</taxon>
        <taxon>Bacillaceae</taxon>
        <taxon>Bacillus</taxon>
    </lineage>
</organism>
<sequence>MEAYKNIYFHKLDIYKRLFIKKKGQADTQAKNYLDSKGRNSLLDDIIANRLKNNCITIKDETGSRMLEILDHDKDYIFARIGKFQDLLTVHLRNKKTYVPEEISRTVDQELEIFTYFLIDRDNYVISFLKELSAPPIRTLQYLIDNNFGHQDIFGEIKGVIVEDAIPLLKDKDTIGTISYKVAVPSDNVLSYDDIGLSQKEFIHLRNQKHAEIEVKLVAERNKSAFESGNGIEEVLKKILSRTSRVKVRAKDDGGYMQSYDVVESLLTKRVKFEFDRDAEQIQKEIFSKLKTTYETNKQEIVNYVRKE</sequence>